<evidence type="ECO:0000313" key="12">
    <source>
        <dbReference type="Proteomes" id="UP000838748"/>
    </source>
</evidence>
<keyword evidence="8" id="KW-0812">Transmembrane</keyword>
<dbReference type="Gene3D" id="6.10.340.10">
    <property type="match status" value="1"/>
</dbReference>
<keyword evidence="7" id="KW-0175">Coiled coil</keyword>
<dbReference type="InterPro" id="IPR036890">
    <property type="entry name" value="HATPase_C_sf"/>
</dbReference>
<feature type="coiled-coil region" evidence="7">
    <location>
        <begin position="228"/>
        <end position="280"/>
    </location>
</feature>
<feature type="transmembrane region" description="Helical" evidence="8">
    <location>
        <begin position="7"/>
        <end position="30"/>
    </location>
</feature>
<evidence type="ECO:0000256" key="1">
    <source>
        <dbReference type="ARBA" id="ARBA00000085"/>
    </source>
</evidence>
<comment type="catalytic activity">
    <reaction evidence="1">
        <text>ATP + protein L-histidine = ADP + protein N-phospho-L-histidine.</text>
        <dbReference type="EC" id="2.7.13.3"/>
    </reaction>
</comment>
<dbReference type="InterPro" id="IPR036097">
    <property type="entry name" value="HisK_dim/P_sf"/>
</dbReference>
<dbReference type="Pfam" id="PF00672">
    <property type="entry name" value="HAMP"/>
    <property type="match status" value="1"/>
</dbReference>
<dbReference type="SMART" id="SM00304">
    <property type="entry name" value="HAMP"/>
    <property type="match status" value="1"/>
</dbReference>
<reference evidence="11" key="1">
    <citation type="submission" date="2021-11" db="EMBL/GenBank/DDBJ databases">
        <authorList>
            <person name="Rodrigo-Torres L."/>
            <person name="Arahal R. D."/>
            <person name="Lucena T."/>
        </authorList>
    </citation>
    <scope>NUCLEOTIDE SEQUENCE</scope>
    <source>
        <strain evidence="11">CECT 7928</strain>
    </source>
</reference>
<evidence type="ECO:0000259" key="10">
    <source>
        <dbReference type="PROSITE" id="PS50885"/>
    </source>
</evidence>
<evidence type="ECO:0000256" key="3">
    <source>
        <dbReference type="ARBA" id="ARBA00012438"/>
    </source>
</evidence>
<dbReference type="SUPFAM" id="SSF55874">
    <property type="entry name" value="ATPase domain of HSP90 chaperone/DNA topoisomerase II/histidine kinase"/>
    <property type="match status" value="1"/>
</dbReference>
<keyword evidence="8" id="KW-0472">Membrane</keyword>
<dbReference type="EMBL" id="CAKLDM010000001">
    <property type="protein sequence ID" value="CAH0536173.1"/>
    <property type="molecule type" value="Genomic_DNA"/>
</dbReference>
<dbReference type="Gene3D" id="1.10.287.130">
    <property type="match status" value="1"/>
</dbReference>
<evidence type="ECO:0000313" key="11">
    <source>
        <dbReference type="EMBL" id="CAH0536173.1"/>
    </source>
</evidence>
<gene>
    <name evidence="11" type="ORF">VMF7928_00256</name>
</gene>
<evidence type="ECO:0000256" key="6">
    <source>
        <dbReference type="ARBA" id="ARBA00022777"/>
    </source>
</evidence>
<sequence length="540" mass="59872">MSLRLKTILGVAFIEAVLLAILLSLTLNYLQTTNYEGMDQRATSTARLFASTVKNAVLSYDLATVDSFTHELLNNKDIVYVVVFGEGKQLLASAGKVPTDYSPNMLEAGSEVVRDSTFDVSSSIEESGLNYGSVWIGFDMDRLNQQIKAAKHWSTLIVIGEMVLVALFSYVLGAYLTGRLAELKRAANTVARGDRDIELNVKGSDELATVSIAFKNMVEQLSHSESLTKSYQEQLEEANQSLEAKVAKRTKDLLLANQKLTETNQELKETQDKLIESEKMASIGTMAAGVAHEINNPMGSVSSNIQMSLSYLSQYRQWLDKSLPALSSQLSEEEKSELVSWYESNHMSYIADDFRDSLKDASKGIERVKNIVTALQEYSSHNYLVKEEFSKVNVYQTVNELVRELDIPTEISIEIHPNVEQLTAVLGIPQEIKRLLNEILKNAIQSCSRNTSEPSKRISIVAKEKDAISALQVIDNGVGIAPQMIKRVFDPFYTTLPVGDGLGMGLTYCYDIMQHHGGRITLANREQGGVVVSLVFINQV</sequence>
<dbReference type="InterPro" id="IPR003661">
    <property type="entry name" value="HisK_dim/P_dom"/>
</dbReference>
<accession>A0ABM8ZYY3</accession>
<dbReference type="InterPro" id="IPR003594">
    <property type="entry name" value="HATPase_dom"/>
</dbReference>
<dbReference type="Proteomes" id="UP000838748">
    <property type="component" value="Unassembled WGS sequence"/>
</dbReference>
<dbReference type="CDD" id="cd00075">
    <property type="entry name" value="HATPase"/>
    <property type="match status" value="1"/>
</dbReference>
<feature type="domain" description="HAMP" evidence="10">
    <location>
        <begin position="174"/>
        <end position="226"/>
    </location>
</feature>
<dbReference type="PROSITE" id="PS50885">
    <property type="entry name" value="HAMP"/>
    <property type="match status" value="1"/>
</dbReference>
<keyword evidence="12" id="KW-1185">Reference proteome</keyword>
<keyword evidence="6" id="KW-0418">Kinase</keyword>
<comment type="caution">
    <text evidence="11">The sequence shown here is derived from an EMBL/GenBank/DDBJ whole genome shotgun (WGS) entry which is preliminary data.</text>
</comment>
<dbReference type="SMART" id="SM00387">
    <property type="entry name" value="HATPase_c"/>
    <property type="match status" value="1"/>
</dbReference>
<protein>
    <recommendedName>
        <fullName evidence="3">histidine kinase</fullName>
        <ecNumber evidence="3">2.7.13.3</ecNumber>
    </recommendedName>
</protein>
<dbReference type="SUPFAM" id="SSF47384">
    <property type="entry name" value="Homodimeric domain of signal transducing histidine kinase"/>
    <property type="match status" value="1"/>
</dbReference>
<dbReference type="CDD" id="cd06225">
    <property type="entry name" value="HAMP"/>
    <property type="match status" value="1"/>
</dbReference>
<feature type="domain" description="Histidine kinase" evidence="9">
    <location>
        <begin position="289"/>
        <end position="540"/>
    </location>
</feature>
<proteinExistence type="predicted"/>
<evidence type="ECO:0000256" key="4">
    <source>
        <dbReference type="ARBA" id="ARBA00022553"/>
    </source>
</evidence>
<name>A0ABM8ZYY3_9VIBR</name>
<dbReference type="SUPFAM" id="SSF158472">
    <property type="entry name" value="HAMP domain-like"/>
    <property type="match status" value="1"/>
</dbReference>
<dbReference type="PANTHER" id="PTHR43065:SF50">
    <property type="entry name" value="HISTIDINE KINASE"/>
    <property type="match status" value="1"/>
</dbReference>
<keyword evidence="5" id="KW-0808">Transferase</keyword>
<feature type="transmembrane region" description="Helical" evidence="8">
    <location>
        <begin position="153"/>
        <end position="176"/>
    </location>
</feature>
<dbReference type="EC" id="2.7.13.3" evidence="3"/>
<dbReference type="CDD" id="cd00082">
    <property type="entry name" value="HisKA"/>
    <property type="match status" value="1"/>
</dbReference>
<dbReference type="InterPro" id="IPR003660">
    <property type="entry name" value="HAMP_dom"/>
</dbReference>
<dbReference type="Gene3D" id="3.30.565.10">
    <property type="entry name" value="Histidine kinase-like ATPase, C-terminal domain"/>
    <property type="match status" value="1"/>
</dbReference>
<dbReference type="InterPro" id="IPR004358">
    <property type="entry name" value="Sig_transdc_His_kin-like_C"/>
</dbReference>
<dbReference type="InterPro" id="IPR005467">
    <property type="entry name" value="His_kinase_dom"/>
</dbReference>
<evidence type="ECO:0000259" key="9">
    <source>
        <dbReference type="PROSITE" id="PS50109"/>
    </source>
</evidence>
<evidence type="ECO:0000256" key="2">
    <source>
        <dbReference type="ARBA" id="ARBA00004370"/>
    </source>
</evidence>
<evidence type="ECO:0000256" key="8">
    <source>
        <dbReference type="SAM" id="Phobius"/>
    </source>
</evidence>
<comment type="subcellular location">
    <subcellularLocation>
        <location evidence="2">Membrane</location>
    </subcellularLocation>
</comment>
<dbReference type="PROSITE" id="PS50109">
    <property type="entry name" value="HIS_KIN"/>
    <property type="match status" value="1"/>
</dbReference>
<evidence type="ECO:0000256" key="5">
    <source>
        <dbReference type="ARBA" id="ARBA00022679"/>
    </source>
</evidence>
<keyword evidence="8" id="KW-1133">Transmembrane helix</keyword>
<dbReference type="PRINTS" id="PR00344">
    <property type="entry name" value="BCTRLSENSOR"/>
</dbReference>
<dbReference type="Pfam" id="PF02518">
    <property type="entry name" value="HATPase_c"/>
    <property type="match status" value="1"/>
</dbReference>
<dbReference type="PANTHER" id="PTHR43065">
    <property type="entry name" value="SENSOR HISTIDINE KINASE"/>
    <property type="match status" value="1"/>
</dbReference>
<keyword evidence="4" id="KW-0597">Phosphoprotein</keyword>
<organism evidence="11 12">
    <name type="scientific">Vibrio marisflavi CECT 7928</name>
    <dbReference type="NCBI Taxonomy" id="634439"/>
    <lineage>
        <taxon>Bacteria</taxon>
        <taxon>Pseudomonadati</taxon>
        <taxon>Pseudomonadota</taxon>
        <taxon>Gammaproteobacteria</taxon>
        <taxon>Vibrionales</taxon>
        <taxon>Vibrionaceae</taxon>
        <taxon>Vibrio</taxon>
    </lineage>
</organism>
<evidence type="ECO:0000256" key="7">
    <source>
        <dbReference type="SAM" id="Coils"/>
    </source>
</evidence>
<dbReference type="RefSeq" id="WP_237359666.1">
    <property type="nucleotide sequence ID" value="NZ_CAKLDM010000001.1"/>
</dbReference>